<gene>
    <name evidence="4" type="ORF">Vbra_13228</name>
</gene>
<feature type="transmembrane region" description="Helical" evidence="2">
    <location>
        <begin position="496"/>
        <end position="520"/>
    </location>
</feature>
<dbReference type="InterPro" id="IPR018511">
    <property type="entry name" value="Hemolysin-typ_Ca-bd_CS"/>
</dbReference>
<dbReference type="PROSITE" id="PS00330">
    <property type="entry name" value="HEMOLYSIN_CALCIUM"/>
    <property type="match status" value="1"/>
</dbReference>
<dbReference type="Gene3D" id="2.150.10.10">
    <property type="entry name" value="Serralysin-like metalloprotease, C-terminal"/>
    <property type="match status" value="1"/>
</dbReference>
<dbReference type="InterPro" id="IPR011049">
    <property type="entry name" value="Serralysin-like_metalloprot_C"/>
</dbReference>
<keyword evidence="3" id="KW-0732">Signal</keyword>
<feature type="signal peptide" evidence="3">
    <location>
        <begin position="1"/>
        <end position="22"/>
    </location>
</feature>
<dbReference type="Pfam" id="PF00353">
    <property type="entry name" value="HemolysinCabind"/>
    <property type="match status" value="1"/>
</dbReference>
<organism evidence="4 5">
    <name type="scientific">Vitrella brassicaformis (strain CCMP3155)</name>
    <dbReference type="NCBI Taxonomy" id="1169540"/>
    <lineage>
        <taxon>Eukaryota</taxon>
        <taxon>Sar</taxon>
        <taxon>Alveolata</taxon>
        <taxon>Colpodellida</taxon>
        <taxon>Vitrellaceae</taxon>
        <taxon>Vitrella</taxon>
    </lineage>
</organism>
<evidence type="ECO:0000256" key="3">
    <source>
        <dbReference type="SAM" id="SignalP"/>
    </source>
</evidence>
<evidence type="ECO:0008006" key="6">
    <source>
        <dbReference type="Google" id="ProtNLM"/>
    </source>
</evidence>
<keyword evidence="2" id="KW-0472">Membrane</keyword>
<feature type="compositionally biased region" description="Pro residues" evidence="1">
    <location>
        <begin position="205"/>
        <end position="215"/>
    </location>
</feature>
<evidence type="ECO:0000313" key="4">
    <source>
        <dbReference type="EMBL" id="CEM01638.1"/>
    </source>
</evidence>
<reference evidence="4 5" key="1">
    <citation type="submission" date="2014-11" db="EMBL/GenBank/DDBJ databases">
        <authorList>
            <person name="Zhu J."/>
            <person name="Qi W."/>
            <person name="Song R."/>
        </authorList>
    </citation>
    <scope>NUCLEOTIDE SEQUENCE [LARGE SCALE GENOMIC DNA]</scope>
</reference>
<proteinExistence type="predicted"/>
<dbReference type="AlphaFoldDB" id="A0A0G4ET73"/>
<dbReference type="VEuPathDB" id="CryptoDB:Vbra_13228"/>
<dbReference type="SUPFAM" id="SSF51120">
    <property type="entry name" value="beta-Roll"/>
    <property type="match status" value="1"/>
</dbReference>
<dbReference type="EMBL" id="CDMY01000307">
    <property type="protein sequence ID" value="CEM01638.1"/>
    <property type="molecule type" value="Genomic_DNA"/>
</dbReference>
<accession>A0A0G4ET73</accession>
<evidence type="ECO:0000313" key="5">
    <source>
        <dbReference type="Proteomes" id="UP000041254"/>
    </source>
</evidence>
<feature type="chain" id="PRO_5005187586" description="Peptidase M10 serralysin C-terminal domain-containing protein" evidence="3">
    <location>
        <begin position="23"/>
        <end position="521"/>
    </location>
</feature>
<name>A0A0G4ET73_VITBC</name>
<dbReference type="InterPro" id="IPR001343">
    <property type="entry name" value="Hemolysn_Ca-bd"/>
</dbReference>
<keyword evidence="2" id="KW-0812">Transmembrane</keyword>
<dbReference type="PRINTS" id="PR00313">
    <property type="entry name" value="CABNDNGRPT"/>
</dbReference>
<feature type="transmembrane region" description="Helical" evidence="2">
    <location>
        <begin position="455"/>
        <end position="476"/>
    </location>
</feature>
<dbReference type="GO" id="GO:0005509">
    <property type="term" value="F:calcium ion binding"/>
    <property type="evidence" value="ECO:0007669"/>
    <property type="project" value="InterPro"/>
</dbReference>
<feature type="compositionally biased region" description="Low complexity" evidence="1">
    <location>
        <begin position="156"/>
        <end position="204"/>
    </location>
</feature>
<dbReference type="Proteomes" id="UP000041254">
    <property type="component" value="Unassembled WGS sequence"/>
</dbReference>
<keyword evidence="5" id="KW-1185">Reference proteome</keyword>
<dbReference type="InParanoid" id="A0A0G4ET73"/>
<keyword evidence="2" id="KW-1133">Transmembrane helix</keyword>
<evidence type="ECO:0000256" key="2">
    <source>
        <dbReference type="SAM" id="Phobius"/>
    </source>
</evidence>
<evidence type="ECO:0000256" key="1">
    <source>
        <dbReference type="SAM" id="MobiDB-lite"/>
    </source>
</evidence>
<protein>
    <recommendedName>
        <fullName evidence="6">Peptidase M10 serralysin C-terminal domain-containing protein</fullName>
    </recommendedName>
</protein>
<sequence length="521" mass="53815">MRVDSLVLLLVVICVLFGGRMSEGLASGAPCGVVTPGHGSNANRGYSWSVTKDDEMTASVTLSGYQFQGMSLKASRGGWIRPGNSVLQEMNCGPGSGPFLTHRDSVDKDMPEGIKWYNVEETAGSVTFEAVIAQTKSNWQRMSTITVSFNPSNQQPPTTATSTTTTTSTTKTPPTGDTIPPSSETEAASSTEEPTETESVSVSPSPSPSLTPSPLPDSETDTSPPTISTSPPPSDKDDTPPTPPPPRAPWDDIQAAFAALRTKSEHIPPTCRNETDTETGVSMLVCDTEDEDNGSGGSGGQGQLIKLSAVSAVQNVRGTGRADEILGSTAANVLDGGDGTDILDGGGGNDTLTGGAGSDLFVLSTQAGTSTISDFTPGEDQLDMRAFHISSLSQLNIQAGSVVISTQDGAHRMVLEGLESPDDLDIRDFMLVAAPNGPPAATTPEPSRAERSAHLRGGAVLSVLLLSVVGAVGQYAASLMDARDANARGSNGLRGLVSACMHLLLSLSVAAAVAACVLVLW</sequence>
<feature type="region of interest" description="Disordered" evidence="1">
    <location>
        <begin position="148"/>
        <end position="250"/>
    </location>
</feature>